<name>Q4N0Z2_THEPA</name>
<gene>
    <name evidence="1" type="ordered locus">TP03_0605</name>
</gene>
<dbReference type="KEGG" id="tpv:TP03_0605"/>
<dbReference type="VEuPathDB" id="PiroplasmaDB:TpMuguga_03g00605"/>
<protein>
    <submittedName>
        <fullName evidence="1">Uncharacterized protein</fullName>
    </submittedName>
</protein>
<keyword evidence="2" id="KW-1185">Reference proteome</keyword>
<dbReference type="AlphaFoldDB" id="Q4N0Z2"/>
<organism evidence="1 2">
    <name type="scientific">Theileria parva</name>
    <name type="common">East coast fever infection agent</name>
    <dbReference type="NCBI Taxonomy" id="5875"/>
    <lineage>
        <taxon>Eukaryota</taxon>
        <taxon>Sar</taxon>
        <taxon>Alveolata</taxon>
        <taxon>Apicomplexa</taxon>
        <taxon>Aconoidasida</taxon>
        <taxon>Piroplasmida</taxon>
        <taxon>Theileriidae</taxon>
        <taxon>Theileria</taxon>
    </lineage>
</organism>
<evidence type="ECO:0000313" key="2">
    <source>
        <dbReference type="Proteomes" id="UP000001949"/>
    </source>
</evidence>
<dbReference type="STRING" id="5875.Q4N0Z2"/>
<accession>Q4N0Z2</accession>
<dbReference type="InParanoid" id="Q4N0Z2"/>
<reference evidence="1 2" key="1">
    <citation type="journal article" date="2005" name="Science">
        <title>Genome sequence of Theileria parva, a bovine pathogen that transforms lymphocytes.</title>
        <authorList>
            <person name="Gardner M.J."/>
            <person name="Bishop R."/>
            <person name="Shah T."/>
            <person name="de Villiers E.P."/>
            <person name="Carlton J.M."/>
            <person name="Hall N."/>
            <person name="Ren Q."/>
            <person name="Paulsen I.T."/>
            <person name="Pain A."/>
            <person name="Berriman M."/>
            <person name="Wilson R.J.M."/>
            <person name="Sato S."/>
            <person name="Ralph S.A."/>
            <person name="Mann D.J."/>
            <person name="Xiong Z."/>
            <person name="Shallom S.J."/>
            <person name="Weidman J."/>
            <person name="Jiang L."/>
            <person name="Lynn J."/>
            <person name="Weaver B."/>
            <person name="Shoaibi A."/>
            <person name="Domingo A.R."/>
            <person name="Wasawo D."/>
            <person name="Crabtree J."/>
            <person name="Wortman J.R."/>
            <person name="Haas B."/>
            <person name="Angiuoli S.V."/>
            <person name="Creasy T.H."/>
            <person name="Lu C."/>
            <person name="Suh B."/>
            <person name="Silva J.C."/>
            <person name="Utterback T.R."/>
            <person name="Feldblyum T.V."/>
            <person name="Pertea M."/>
            <person name="Allen J."/>
            <person name="Nierman W.C."/>
            <person name="Taracha E.L.N."/>
            <person name="Salzberg S.L."/>
            <person name="White O.R."/>
            <person name="Fitzhugh H.A."/>
            <person name="Morzaria S."/>
            <person name="Venter J.C."/>
            <person name="Fraser C.M."/>
            <person name="Nene V."/>
        </authorList>
    </citation>
    <scope>NUCLEOTIDE SEQUENCE [LARGE SCALE GENOMIC DNA]</scope>
    <source>
        <strain evidence="1 2">Muguga</strain>
    </source>
</reference>
<proteinExistence type="predicted"/>
<comment type="caution">
    <text evidence="1">The sequence shown here is derived from an EMBL/GenBank/DDBJ whole genome shotgun (WGS) entry which is preliminary data.</text>
</comment>
<dbReference type="GeneID" id="3500456"/>
<dbReference type="OMA" id="VKWYNEW"/>
<dbReference type="eggNOG" id="ENOG502SFT6">
    <property type="taxonomic scope" value="Eukaryota"/>
</dbReference>
<evidence type="ECO:0000313" key="1">
    <source>
        <dbReference type="EMBL" id="EAN31350.1"/>
    </source>
</evidence>
<dbReference type="RefSeq" id="XP_763633.1">
    <property type="nucleotide sequence ID" value="XM_758540.1"/>
</dbReference>
<dbReference type="Proteomes" id="UP000001949">
    <property type="component" value="Unassembled WGS sequence"/>
</dbReference>
<sequence length="146" mass="17218">MEEGHGHTDLDHHLNTLTGYGNFMPGQAWQRSLAKFSGLLNYPHDHDHEDSERSLSQLNYKFETLVKSDHPNSPCSPLKIEEFKCLSFNKFKNNPELASVKCVKWYNEWIQCKWDEDKLKFGYNYMEPRAPRKRKAYIAAPNYQYS</sequence>
<dbReference type="EMBL" id="AAGK01000005">
    <property type="protein sequence ID" value="EAN31350.1"/>
    <property type="molecule type" value="Genomic_DNA"/>
</dbReference>